<dbReference type="EMBL" id="JBFTWV010000086">
    <property type="protein sequence ID" value="KAL2788043.1"/>
    <property type="molecule type" value="Genomic_DNA"/>
</dbReference>
<keyword evidence="2" id="KW-0472">Membrane</keyword>
<proteinExistence type="predicted"/>
<gene>
    <name evidence="3" type="ORF">BJX66DRAFT_309673</name>
</gene>
<accession>A0ABR4FXQ6</accession>
<comment type="caution">
    <text evidence="3">The sequence shown here is derived from an EMBL/GenBank/DDBJ whole genome shotgun (WGS) entry which is preliminary data.</text>
</comment>
<keyword evidence="4" id="KW-1185">Reference proteome</keyword>
<evidence type="ECO:0000256" key="2">
    <source>
        <dbReference type="SAM" id="Phobius"/>
    </source>
</evidence>
<keyword evidence="2" id="KW-0812">Transmembrane</keyword>
<evidence type="ECO:0000313" key="3">
    <source>
        <dbReference type="EMBL" id="KAL2788043.1"/>
    </source>
</evidence>
<evidence type="ECO:0000256" key="1">
    <source>
        <dbReference type="SAM" id="MobiDB-lite"/>
    </source>
</evidence>
<feature type="region of interest" description="Disordered" evidence="1">
    <location>
        <begin position="194"/>
        <end position="220"/>
    </location>
</feature>
<evidence type="ECO:0000313" key="4">
    <source>
        <dbReference type="Proteomes" id="UP001610563"/>
    </source>
</evidence>
<sequence length="237" mass="25597">MVGTRIIVGVKYMSALVIRAVQLQTRLRRRFWFACAVADIPVVAAPLSIVVAAQKRVSNSSHEPRYMPPKAVESGTPLLANNLTYCGTVPSKNVTTRSLVCSLILLIAGISGAPFPSTIRCCRIWNAAARHERRGGRDWPGPWTSVHHSTKTAMASNAQIIGELRRMDACRDGIPSTLPVGCVMALMAKHTIQKRTVGPSTSPGESLLDTPVSRDSDPTGEVIWTDMVAGDLIASLR</sequence>
<reference evidence="3 4" key="1">
    <citation type="submission" date="2024-07" db="EMBL/GenBank/DDBJ databases">
        <title>Section-level genome sequencing and comparative genomics of Aspergillus sections Usti and Cavernicolus.</title>
        <authorList>
            <consortium name="Lawrence Berkeley National Laboratory"/>
            <person name="Nybo J.L."/>
            <person name="Vesth T.C."/>
            <person name="Theobald S."/>
            <person name="Frisvad J.C."/>
            <person name="Larsen T.O."/>
            <person name="Kjaerboelling I."/>
            <person name="Rothschild-Mancinelli K."/>
            <person name="Lyhne E.K."/>
            <person name="Kogle M.E."/>
            <person name="Barry K."/>
            <person name="Clum A."/>
            <person name="Na H."/>
            <person name="Ledsgaard L."/>
            <person name="Lin J."/>
            <person name="Lipzen A."/>
            <person name="Kuo A."/>
            <person name="Riley R."/>
            <person name="Mondo S."/>
            <person name="Labutti K."/>
            <person name="Haridas S."/>
            <person name="Pangalinan J."/>
            <person name="Salamov A.A."/>
            <person name="Simmons B.A."/>
            <person name="Magnuson J.K."/>
            <person name="Chen J."/>
            <person name="Drula E."/>
            <person name="Henrissat B."/>
            <person name="Wiebenga A."/>
            <person name="Lubbers R.J."/>
            <person name="Gomes A.C."/>
            <person name="Makela M.R."/>
            <person name="Stajich J."/>
            <person name="Grigoriev I.V."/>
            <person name="Mortensen U.H."/>
            <person name="De Vries R.P."/>
            <person name="Baker S.E."/>
            <person name="Andersen M.R."/>
        </authorList>
    </citation>
    <scope>NUCLEOTIDE SEQUENCE [LARGE SCALE GENOMIC DNA]</scope>
    <source>
        <strain evidence="3 4">CBS 209.92</strain>
    </source>
</reference>
<dbReference type="Proteomes" id="UP001610563">
    <property type="component" value="Unassembled WGS sequence"/>
</dbReference>
<keyword evidence="2" id="KW-1133">Transmembrane helix</keyword>
<name>A0ABR4FXQ6_9EURO</name>
<organism evidence="3 4">
    <name type="scientific">Aspergillus keveii</name>
    <dbReference type="NCBI Taxonomy" id="714993"/>
    <lineage>
        <taxon>Eukaryota</taxon>
        <taxon>Fungi</taxon>
        <taxon>Dikarya</taxon>
        <taxon>Ascomycota</taxon>
        <taxon>Pezizomycotina</taxon>
        <taxon>Eurotiomycetes</taxon>
        <taxon>Eurotiomycetidae</taxon>
        <taxon>Eurotiales</taxon>
        <taxon>Aspergillaceae</taxon>
        <taxon>Aspergillus</taxon>
        <taxon>Aspergillus subgen. Nidulantes</taxon>
    </lineage>
</organism>
<feature type="transmembrane region" description="Helical" evidence="2">
    <location>
        <begin position="31"/>
        <end position="53"/>
    </location>
</feature>
<protein>
    <submittedName>
        <fullName evidence="3">Uncharacterized protein</fullName>
    </submittedName>
</protein>